<dbReference type="EMBL" id="QLST01000008">
    <property type="protein sequence ID" value="RBA28374.1"/>
    <property type="molecule type" value="Genomic_DNA"/>
</dbReference>
<feature type="chain" id="PRO_5016966304" evidence="1">
    <location>
        <begin position="21"/>
        <end position="173"/>
    </location>
</feature>
<dbReference type="InterPro" id="IPR013766">
    <property type="entry name" value="Thioredoxin_domain"/>
</dbReference>
<dbReference type="GO" id="GO:0016491">
    <property type="term" value="F:oxidoreductase activity"/>
    <property type="evidence" value="ECO:0007669"/>
    <property type="project" value="InterPro"/>
</dbReference>
<evidence type="ECO:0000256" key="1">
    <source>
        <dbReference type="SAM" id="SignalP"/>
    </source>
</evidence>
<dbReference type="CDD" id="cd02966">
    <property type="entry name" value="TlpA_like_family"/>
    <property type="match status" value="1"/>
</dbReference>
<name>A0A365P1I4_9FLAO</name>
<keyword evidence="4" id="KW-1185">Reference proteome</keyword>
<dbReference type="Pfam" id="PF00578">
    <property type="entry name" value="AhpC-TSA"/>
    <property type="match status" value="1"/>
</dbReference>
<dbReference type="AlphaFoldDB" id="A0A365P1I4"/>
<dbReference type="RefSeq" id="WP_113989139.1">
    <property type="nucleotide sequence ID" value="NZ_QLST01000008.1"/>
</dbReference>
<proteinExistence type="predicted"/>
<evidence type="ECO:0000313" key="3">
    <source>
        <dbReference type="EMBL" id="RBA28374.1"/>
    </source>
</evidence>
<dbReference type="GO" id="GO:0016209">
    <property type="term" value="F:antioxidant activity"/>
    <property type="evidence" value="ECO:0007669"/>
    <property type="project" value="InterPro"/>
</dbReference>
<sequence>MMLRKLVLLFFVGISMFAQEVPKEKQVYKEGSIEVKSYDYQNLALLLQPKDETVYVVNFWATWCAPCIKELPYFEQLHENYKDKNVKVILVSLDFPKKAQSNLLSFIKRKKLKATVVHLDDPDANSWIEKVASEWSGAIPATLIYDKNQKKFYEQAFTYEELENALQLLLKTN</sequence>
<keyword evidence="1" id="KW-0732">Signal</keyword>
<gene>
    <name evidence="3" type="ORF">DPN68_07455</name>
</gene>
<organism evidence="3 4">
    <name type="scientific">Flavobacterium tibetense</name>
    <dbReference type="NCBI Taxonomy" id="2233533"/>
    <lineage>
        <taxon>Bacteria</taxon>
        <taxon>Pseudomonadati</taxon>
        <taxon>Bacteroidota</taxon>
        <taxon>Flavobacteriia</taxon>
        <taxon>Flavobacteriales</taxon>
        <taxon>Flavobacteriaceae</taxon>
        <taxon>Flavobacterium</taxon>
    </lineage>
</organism>
<dbReference type="PANTHER" id="PTHR42852">
    <property type="entry name" value="THIOL:DISULFIDE INTERCHANGE PROTEIN DSBE"/>
    <property type="match status" value="1"/>
</dbReference>
<evidence type="ECO:0000313" key="4">
    <source>
        <dbReference type="Proteomes" id="UP000253319"/>
    </source>
</evidence>
<dbReference type="InterPro" id="IPR036249">
    <property type="entry name" value="Thioredoxin-like_sf"/>
</dbReference>
<comment type="caution">
    <text evidence="3">The sequence shown here is derived from an EMBL/GenBank/DDBJ whole genome shotgun (WGS) entry which is preliminary data.</text>
</comment>
<dbReference type="InterPro" id="IPR000866">
    <property type="entry name" value="AhpC/TSA"/>
</dbReference>
<feature type="domain" description="Thioredoxin" evidence="2">
    <location>
        <begin position="15"/>
        <end position="171"/>
    </location>
</feature>
<protein>
    <submittedName>
        <fullName evidence="3">TlpA family protein disulfide reductase</fullName>
    </submittedName>
</protein>
<accession>A0A365P1I4</accession>
<reference evidence="3 4" key="1">
    <citation type="submission" date="2018-06" db="EMBL/GenBank/DDBJ databases">
        <title>Flavobacterium tibetense sp. nov., isolated from a wetland YonghuCo on Tibetan Plateau.</title>
        <authorList>
            <person name="Xing P."/>
            <person name="Phurbu D."/>
            <person name="Lu H."/>
        </authorList>
    </citation>
    <scope>NUCLEOTIDE SEQUENCE [LARGE SCALE GENOMIC DNA]</scope>
    <source>
        <strain evidence="3 4">YH5</strain>
    </source>
</reference>
<evidence type="ECO:0000259" key="2">
    <source>
        <dbReference type="PROSITE" id="PS51352"/>
    </source>
</evidence>
<dbReference type="Proteomes" id="UP000253319">
    <property type="component" value="Unassembled WGS sequence"/>
</dbReference>
<dbReference type="PROSITE" id="PS51352">
    <property type="entry name" value="THIOREDOXIN_2"/>
    <property type="match status" value="1"/>
</dbReference>
<dbReference type="PANTHER" id="PTHR42852:SF13">
    <property type="entry name" value="PROTEIN DIPZ"/>
    <property type="match status" value="1"/>
</dbReference>
<feature type="signal peptide" evidence="1">
    <location>
        <begin position="1"/>
        <end position="20"/>
    </location>
</feature>
<dbReference type="Gene3D" id="3.40.30.10">
    <property type="entry name" value="Glutaredoxin"/>
    <property type="match status" value="1"/>
</dbReference>
<dbReference type="InterPro" id="IPR050553">
    <property type="entry name" value="Thioredoxin_ResA/DsbE_sf"/>
</dbReference>
<dbReference type="SUPFAM" id="SSF52833">
    <property type="entry name" value="Thioredoxin-like"/>
    <property type="match status" value="1"/>
</dbReference>
<dbReference type="OrthoDB" id="9815205at2"/>